<accession>A0A5B9PBZ2</accession>
<keyword evidence="2" id="KW-1185">Reference proteome</keyword>
<sequence length="79" mass="8974">MNHLFVTSCCPNCDRTSQFPIEVLGRRSACRHCAHPFTVRDSDSEPAGESDSMVWWLKFTEAGSKMSPQFELPEKSLPR</sequence>
<dbReference type="KEGG" id="mff:MFFC18_36870"/>
<dbReference type="Proteomes" id="UP000322214">
    <property type="component" value="Chromosome"/>
</dbReference>
<organism evidence="1 2">
    <name type="scientific">Mariniblastus fucicola</name>
    <dbReference type="NCBI Taxonomy" id="980251"/>
    <lineage>
        <taxon>Bacteria</taxon>
        <taxon>Pseudomonadati</taxon>
        <taxon>Planctomycetota</taxon>
        <taxon>Planctomycetia</taxon>
        <taxon>Pirellulales</taxon>
        <taxon>Pirellulaceae</taxon>
        <taxon>Mariniblastus</taxon>
    </lineage>
</organism>
<evidence type="ECO:0000313" key="2">
    <source>
        <dbReference type="Proteomes" id="UP000322214"/>
    </source>
</evidence>
<name>A0A5B9PBZ2_9BACT</name>
<reference evidence="1 2" key="1">
    <citation type="submission" date="2019-08" db="EMBL/GenBank/DDBJ databases">
        <title>Deep-cultivation of Planctomycetes and their phenomic and genomic characterization uncovers novel biology.</title>
        <authorList>
            <person name="Wiegand S."/>
            <person name="Jogler M."/>
            <person name="Boedeker C."/>
            <person name="Pinto D."/>
            <person name="Vollmers J."/>
            <person name="Rivas-Marin E."/>
            <person name="Kohn T."/>
            <person name="Peeters S.H."/>
            <person name="Heuer A."/>
            <person name="Rast P."/>
            <person name="Oberbeckmann S."/>
            <person name="Bunk B."/>
            <person name="Jeske O."/>
            <person name="Meyerdierks A."/>
            <person name="Storesund J.E."/>
            <person name="Kallscheuer N."/>
            <person name="Luecker S."/>
            <person name="Lage O.M."/>
            <person name="Pohl T."/>
            <person name="Merkel B.J."/>
            <person name="Hornburger P."/>
            <person name="Mueller R.-W."/>
            <person name="Bruemmer F."/>
            <person name="Labrenz M."/>
            <person name="Spormann A.M."/>
            <person name="Op den Camp H."/>
            <person name="Overmann J."/>
            <person name="Amann R."/>
            <person name="Jetten M.S.M."/>
            <person name="Mascher T."/>
            <person name="Medema M.H."/>
            <person name="Devos D.P."/>
            <person name="Kaster A.-K."/>
            <person name="Ovreas L."/>
            <person name="Rohde M."/>
            <person name="Galperin M.Y."/>
            <person name="Jogler C."/>
        </authorList>
    </citation>
    <scope>NUCLEOTIDE SEQUENCE [LARGE SCALE GENOMIC DNA]</scope>
    <source>
        <strain evidence="1 2">FC18</strain>
    </source>
</reference>
<gene>
    <name evidence="1" type="ORF">MFFC18_36870</name>
</gene>
<proteinExistence type="predicted"/>
<protein>
    <submittedName>
        <fullName evidence="1">Uncharacterized protein</fullName>
    </submittedName>
</protein>
<dbReference type="EMBL" id="CP042912">
    <property type="protein sequence ID" value="QEG23784.1"/>
    <property type="molecule type" value="Genomic_DNA"/>
</dbReference>
<dbReference type="RefSeq" id="WP_148618954.1">
    <property type="nucleotide sequence ID" value="NZ_CP042912.1"/>
</dbReference>
<dbReference type="AlphaFoldDB" id="A0A5B9PBZ2"/>
<dbReference type="OrthoDB" id="290564at2"/>
<evidence type="ECO:0000313" key="1">
    <source>
        <dbReference type="EMBL" id="QEG23784.1"/>
    </source>
</evidence>